<dbReference type="PANTHER" id="PTHR47767:SF1">
    <property type="entry name" value="ADHESION G PROTEIN-COUPLED RECEPTOR G7"/>
    <property type="match status" value="1"/>
</dbReference>
<evidence type="ECO:0000256" key="3">
    <source>
        <dbReference type="ARBA" id="ARBA00022989"/>
    </source>
</evidence>
<feature type="transmembrane region" description="Helical" evidence="5">
    <location>
        <begin position="40"/>
        <end position="64"/>
    </location>
</feature>
<proteinExistence type="predicted"/>
<organism evidence="7 8">
    <name type="scientific">Ataeniobius toweri</name>
    <dbReference type="NCBI Taxonomy" id="208326"/>
    <lineage>
        <taxon>Eukaryota</taxon>
        <taxon>Metazoa</taxon>
        <taxon>Chordata</taxon>
        <taxon>Craniata</taxon>
        <taxon>Vertebrata</taxon>
        <taxon>Euteleostomi</taxon>
        <taxon>Actinopterygii</taxon>
        <taxon>Neopterygii</taxon>
        <taxon>Teleostei</taxon>
        <taxon>Neoteleostei</taxon>
        <taxon>Acanthomorphata</taxon>
        <taxon>Ovalentaria</taxon>
        <taxon>Atherinomorphae</taxon>
        <taxon>Cyprinodontiformes</taxon>
        <taxon>Goodeidae</taxon>
        <taxon>Ataeniobius</taxon>
    </lineage>
</organism>
<evidence type="ECO:0000256" key="1">
    <source>
        <dbReference type="ARBA" id="ARBA00004141"/>
    </source>
</evidence>
<evidence type="ECO:0000256" key="2">
    <source>
        <dbReference type="ARBA" id="ARBA00022692"/>
    </source>
</evidence>
<dbReference type="PANTHER" id="PTHR47767">
    <property type="entry name" value="ADHESION G PROTEIN-COUPLED RECEPTOR G7"/>
    <property type="match status" value="1"/>
</dbReference>
<dbReference type="Pfam" id="PF00002">
    <property type="entry name" value="7tm_2"/>
    <property type="match status" value="1"/>
</dbReference>
<keyword evidence="2 5" id="KW-0812">Transmembrane</keyword>
<name>A0ABU7C063_9TELE</name>
<evidence type="ECO:0000259" key="6">
    <source>
        <dbReference type="PROSITE" id="PS50261"/>
    </source>
</evidence>
<evidence type="ECO:0000256" key="4">
    <source>
        <dbReference type="ARBA" id="ARBA00023136"/>
    </source>
</evidence>
<keyword evidence="8" id="KW-1185">Reference proteome</keyword>
<dbReference type="InterPro" id="IPR000832">
    <property type="entry name" value="GPCR_2_secretin-like"/>
</dbReference>
<evidence type="ECO:0000313" key="8">
    <source>
        <dbReference type="Proteomes" id="UP001345963"/>
    </source>
</evidence>
<evidence type="ECO:0000256" key="5">
    <source>
        <dbReference type="SAM" id="Phobius"/>
    </source>
</evidence>
<comment type="subcellular location">
    <subcellularLocation>
        <location evidence="1">Membrane</location>
        <topology evidence="1">Multi-pass membrane protein</topology>
    </subcellularLocation>
</comment>
<evidence type="ECO:0000313" key="7">
    <source>
        <dbReference type="EMBL" id="MED6256117.1"/>
    </source>
</evidence>
<dbReference type="EMBL" id="JAHUTI010073091">
    <property type="protein sequence ID" value="MED6256117.1"/>
    <property type="molecule type" value="Genomic_DNA"/>
</dbReference>
<dbReference type="InterPro" id="IPR017981">
    <property type="entry name" value="GPCR_2-like_7TM"/>
</dbReference>
<dbReference type="Gene3D" id="1.20.1070.10">
    <property type="entry name" value="Rhodopsin 7-helix transmembrane proteins"/>
    <property type="match status" value="1"/>
</dbReference>
<reference evidence="7 8" key="1">
    <citation type="submission" date="2021-07" db="EMBL/GenBank/DDBJ databases">
        <authorList>
            <person name="Palmer J.M."/>
        </authorList>
    </citation>
    <scope>NUCLEOTIDE SEQUENCE [LARGE SCALE GENOMIC DNA]</scope>
    <source>
        <strain evidence="7 8">AT_MEX2019</strain>
        <tissue evidence="7">Muscle</tissue>
    </source>
</reference>
<gene>
    <name evidence="7" type="ORF">ATANTOWER_020133</name>
</gene>
<keyword evidence="4 5" id="KW-0472">Membrane</keyword>
<dbReference type="InterPro" id="IPR053066">
    <property type="entry name" value="ADGR_G7"/>
</dbReference>
<feature type="transmembrane region" description="Helical" evidence="5">
    <location>
        <begin position="85"/>
        <end position="106"/>
    </location>
</feature>
<feature type="domain" description="G-protein coupled receptors family 2 profile 2" evidence="6">
    <location>
        <begin position="1"/>
        <end position="130"/>
    </location>
</feature>
<protein>
    <recommendedName>
        <fullName evidence="6">G-protein coupled receptors family 2 profile 2 domain-containing protein</fullName>
    </recommendedName>
</protein>
<comment type="caution">
    <text evidence="7">The sequence shown here is derived from an EMBL/GenBank/DDBJ whole genome shotgun (WGS) entry which is preliminary data.</text>
</comment>
<sequence>MAITLAATYRVENPLGYRQEEFCWLAALDLDKHFSFGKPMFWAFLLPVGLVLIYNTVLLVLTSLTTCRVDRQLTSTRSSSLTKRFLVSFSLAVLLGLSWTLGYFVLVTKETPHLIFSILFCLCSATQVVF</sequence>
<keyword evidence="3 5" id="KW-1133">Transmembrane helix</keyword>
<accession>A0ABU7C063</accession>
<dbReference type="PROSITE" id="PS50261">
    <property type="entry name" value="G_PROTEIN_RECEP_F2_4"/>
    <property type="match status" value="1"/>
</dbReference>
<dbReference type="Proteomes" id="UP001345963">
    <property type="component" value="Unassembled WGS sequence"/>
</dbReference>